<dbReference type="EMBL" id="JAESIL010000130">
    <property type="protein sequence ID" value="MBL3580308.1"/>
    <property type="molecule type" value="Genomic_DNA"/>
</dbReference>
<dbReference type="RefSeq" id="WP_178390747.1">
    <property type="nucleotide sequence ID" value="NZ_JAESIL010000130.1"/>
</dbReference>
<name>A0ABS1RKZ4_9RHOB</name>
<accession>A0ABS1RKZ4</accession>
<protein>
    <submittedName>
        <fullName evidence="1">Uncharacterized protein</fullName>
    </submittedName>
</protein>
<evidence type="ECO:0000313" key="1">
    <source>
        <dbReference type="EMBL" id="MBL3580308.1"/>
    </source>
</evidence>
<dbReference type="Proteomes" id="UP000635853">
    <property type="component" value="Unassembled WGS sequence"/>
</dbReference>
<proteinExistence type="predicted"/>
<organism evidence="1 2">
    <name type="scientific">Rhodovulum visakhapatnamense</name>
    <dbReference type="NCBI Taxonomy" id="364297"/>
    <lineage>
        <taxon>Bacteria</taxon>
        <taxon>Pseudomonadati</taxon>
        <taxon>Pseudomonadota</taxon>
        <taxon>Alphaproteobacteria</taxon>
        <taxon>Rhodobacterales</taxon>
        <taxon>Paracoccaceae</taxon>
        <taxon>Rhodovulum</taxon>
    </lineage>
</organism>
<keyword evidence="2" id="KW-1185">Reference proteome</keyword>
<sequence>MACKPTSFTQADVARVLKACCGAEIPMGWGEIDPRTGKIAVIALGLGEA</sequence>
<evidence type="ECO:0000313" key="2">
    <source>
        <dbReference type="Proteomes" id="UP000635853"/>
    </source>
</evidence>
<gene>
    <name evidence="1" type="ORF">JMJ92_19460</name>
</gene>
<reference evidence="2" key="1">
    <citation type="submission" date="2021-01" db="EMBL/GenBank/DDBJ databases">
        <title>Draft genomes of Rhodovulum sulfidophilum.</title>
        <authorList>
            <person name="Guzman M.S."/>
        </authorList>
    </citation>
    <scope>NUCLEOTIDE SEQUENCE [LARGE SCALE GENOMIC DNA]</scope>
    <source>
        <strain evidence="2">AB19</strain>
    </source>
</reference>
<comment type="caution">
    <text evidence="1">The sequence shown here is derived from an EMBL/GenBank/DDBJ whole genome shotgun (WGS) entry which is preliminary data.</text>
</comment>